<protein>
    <submittedName>
        <fullName evidence="5">RND family efflux transporter, MFP subunit</fullName>
    </submittedName>
</protein>
<feature type="domain" description="CzcB-like barrel-sandwich hybrid" evidence="4">
    <location>
        <begin position="70"/>
        <end position="195"/>
    </location>
</feature>
<dbReference type="Pfam" id="PF25954">
    <property type="entry name" value="Beta-barrel_RND_2"/>
    <property type="match status" value="1"/>
</dbReference>
<dbReference type="EMBL" id="FNZR01000009">
    <property type="protein sequence ID" value="SEL76016.1"/>
    <property type="molecule type" value="Genomic_DNA"/>
</dbReference>
<dbReference type="GO" id="GO:0015562">
    <property type="term" value="F:efflux transmembrane transporter activity"/>
    <property type="evidence" value="ECO:0007669"/>
    <property type="project" value="TreeGrafter"/>
</dbReference>
<comment type="similarity">
    <text evidence="1">Belongs to the membrane fusion protein (MFP) (TC 8.A.1) family.</text>
</comment>
<dbReference type="InterPro" id="IPR058627">
    <property type="entry name" value="MdtA-like_C"/>
</dbReference>
<name>A0A1H7SVE0_9SPHI</name>
<feature type="domain" description="CusB-like beta-barrel" evidence="2">
    <location>
        <begin position="201"/>
        <end position="273"/>
    </location>
</feature>
<dbReference type="NCBIfam" id="TIGR01730">
    <property type="entry name" value="RND_mfp"/>
    <property type="match status" value="1"/>
</dbReference>
<dbReference type="SUPFAM" id="SSF111369">
    <property type="entry name" value="HlyD-like secretion proteins"/>
    <property type="match status" value="1"/>
</dbReference>
<sequence>MRDIGRSILLSMKSWRIFLFGVSMILSCTSQKEENTAMQAIPVNIQHIVYDTTVHHQEYIGTVESENAVDVSFLIAGTIEQMHVAEGQHVDKGALLAALNTVSLGKAHELSLSALKQAQDAYRRLSAMYENKSLPEIQYIDAKTKLEQAQAGEAIARKNLQDATLRAPQSGVVGRRYVEPGTNVMPSTAVYNIMDIRSVKVRAAIPEGEISAIRTGADCEVEISALGGETFRGEVVEKGVSANPISHTYDIKIKLHNPAGRMMPGMVCRVYLKQVDEWGNGRIIVPIRAVQVDYSGKRYVWVKDNAGKAVYKEVTLGKLSGNGVQITNGLQEGDEVIVDGYQQISAGTWVSDNQLLKQ</sequence>
<keyword evidence="6" id="KW-1185">Reference proteome</keyword>
<evidence type="ECO:0000313" key="6">
    <source>
        <dbReference type="Proteomes" id="UP000198916"/>
    </source>
</evidence>
<dbReference type="InterPro" id="IPR058792">
    <property type="entry name" value="Beta-barrel_RND_2"/>
</dbReference>
<dbReference type="GO" id="GO:1990281">
    <property type="term" value="C:efflux pump complex"/>
    <property type="evidence" value="ECO:0007669"/>
    <property type="project" value="TreeGrafter"/>
</dbReference>
<proteinExistence type="inferred from homology"/>
<dbReference type="InterPro" id="IPR058647">
    <property type="entry name" value="BSH_CzcB-like"/>
</dbReference>
<gene>
    <name evidence="5" type="ORF">SAMN05421740_109196</name>
</gene>
<dbReference type="STRING" id="332977.SAMN05421740_109196"/>
<evidence type="ECO:0000313" key="5">
    <source>
        <dbReference type="EMBL" id="SEL76016.1"/>
    </source>
</evidence>
<dbReference type="Gene3D" id="1.10.287.470">
    <property type="entry name" value="Helix hairpin bin"/>
    <property type="match status" value="1"/>
</dbReference>
<accession>A0A1H7SVE0</accession>
<dbReference type="Pfam" id="PF25967">
    <property type="entry name" value="RND-MFP_C"/>
    <property type="match status" value="1"/>
</dbReference>
<evidence type="ECO:0000259" key="3">
    <source>
        <dbReference type="Pfam" id="PF25967"/>
    </source>
</evidence>
<dbReference type="Gene3D" id="2.40.420.20">
    <property type="match status" value="1"/>
</dbReference>
<organism evidence="5 6">
    <name type="scientific">Parapedobacter koreensis</name>
    <dbReference type="NCBI Taxonomy" id="332977"/>
    <lineage>
        <taxon>Bacteria</taxon>
        <taxon>Pseudomonadati</taxon>
        <taxon>Bacteroidota</taxon>
        <taxon>Sphingobacteriia</taxon>
        <taxon>Sphingobacteriales</taxon>
        <taxon>Sphingobacteriaceae</taxon>
        <taxon>Parapedobacter</taxon>
    </lineage>
</organism>
<dbReference type="PANTHER" id="PTHR30469">
    <property type="entry name" value="MULTIDRUG RESISTANCE PROTEIN MDTA"/>
    <property type="match status" value="1"/>
</dbReference>
<dbReference type="PROSITE" id="PS51257">
    <property type="entry name" value="PROKAR_LIPOPROTEIN"/>
    <property type="match status" value="1"/>
</dbReference>
<dbReference type="Gene3D" id="2.40.50.100">
    <property type="match status" value="1"/>
</dbReference>
<dbReference type="InterPro" id="IPR006143">
    <property type="entry name" value="RND_pump_MFP"/>
</dbReference>
<evidence type="ECO:0000256" key="1">
    <source>
        <dbReference type="ARBA" id="ARBA00009477"/>
    </source>
</evidence>
<dbReference type="Gene3D" id="2.40.30.170">
    <property type="match status" value="1"/>
</dbReference>
<dbReference type="Proteomes" id="UP000198916">
    <property type="component" value="Unassembled WGS sequence"/>
</dbReference>
<reference evidence="6" key="1">
    <citation type="submission" date="2016-10" db="EMBL/GenBank/DDBJ databases">
        <authorList>
            <person name="Varghese N."/>
            <person name="Submissions S."/>
        </authorList>
    </citation>
    <scope>NUCLEOTIDE SEQUENCE [LARGE SCALE GENOMIC DNA]</scope>
    <source>
        <strain evidence="6">Jip14</strain>
    </source>
</reference>
<dbReference type="Pfam" id="PF25973">
    <property type="entry name" value="BSH_CzcB"/>
    <property type="match status" value="1"/>
</dbReference>
<evidence type="ECO:0000259" key="4">
    <source>
        <dbReference type="Pfam" id="PF25973"/>
    </source>
</evidence>
<dbReference type="AlphaFoldDB" id="A0A1H7SVE0"/>
<evidence type="ECO:0000259" key="2">
    <source>
        <dbReference type="Pfam" id="PF25954"/>
    </source>
</evidence>
<feature type="domain" description="Multidrug resistance protein MdtA-like C-terminal permuted SH3" evidence="3">
    <location>
        <begin position="283"/>
        <end position="342"/>
    </location>
</feature>